<sequence>MEKRLNELNFDEEGIVKEIDESLVRQVAGMGVRIGKNVRMTTKQPMKGPVVIEIDKSFTSLGRSMAEKIVVEVKK</sequence>
<dbReference type="AlphaFoldDB" id="A0A811TA13"/>
<protein>
    <submittedName>
        <fullName evidence="3">FeoA domain protein</fullName>
    </submittedName>
</protein>
<evidence type="ECO:0000313" key="3">
    <source>
        <dbReference type="EMBL" id="CAD6491635.1"/>
    </source>
</evidence>
<dbReference type="GO" id="GO:0046914">
    <property type="term" value="F:transition metal ion binding"/>
    <property type="evidence" value="ECO:0007669"/>
    <property type="project" value="InterPro"/>
</dbReference>
<evidence type="ECO:0000259" key="2">
    <source>
        <dbReference type="SMART" id="SM00899"/>
    </source>
</evidence>
<dbReference type="InterPro" id="IPR038157">
    <property type="entry name" value="FeoA_core_dom"/>
</dbReference>
<dbReference type="PANTHER" id="PTHR43151">
    <property type="entry name" value="FEOA FAMILY PROTEIN"/>
    <property type="match status" value="1"/>
</dbReference>
<reference evidence="3" key="1">
    <citation type="submission" date="2020-10" db="EMBL/GenBank/DDBJ databases">
        <authorList>
            <person name="Hahn C.J."/>
            <person name="Laso-Perez R."/>
            <person name="Vulcano F."/>
            <person name="Vaziourakis K.-M."/>
            <person name="Stokke R."/>
            <person name="Steen I.H."/>
            <person name="Teske A."/>
            <person name="Boetius A."/>
            <person name="Liebeke M."/>
            <person name="Amann R."/>
            <person name="Knittel K."/>
        </authorList>
    </citation>
    <scope>NUCLEOTIDE SEQUENCE</scope>
    <source>
        <strain evidence="3">Gfbio:e3339647-f889-4370-9287-4fb5cb688e4c:AG393N10_GoMArc1</strain>
    </source>
</reference>
<dbReference type="SMART" id="SM00899">
    <property type="entry name" value="FeoA"/>
    <property type="match status" value="1"/>
</dbReference>
<dbReference type="EMBL" id="CAJHIM010000011">
    <property type="protein sequence ID" value="CAD6491635.1"/>
    <property type="molecule type" value="Genomic_DNA"/>
</dbReference>
<organism evidence="3 4">
    <name type="scientific">Candidatus Argoarchaeum ethanivorans</name>
    <dbReference type="NCBI Taxonomy" id="2608793"/>
    <lineage>
        <taxon>Archaea</taxon>
        <taxon>Methanobacteriati</taxon>
        <taxon>Methanobacteriota</taxon>
        <taxon>Stenosarchaea group</taxon>
        <taxon>Methanomicrobia</taxon>
        <taxon>Methanosarcinales</taxon>
        <taxon>Methanosarcinales incertae sedis</taxon>
        <taxon>GOM Arc I cluster</taxon>
        <taxon>Candidatus Argoarchaeum</taxon>
    </lineage>
</organism>
<keyword evidence="1" id="KW-0408">Iron</keyword>
<dbReference type="PANTHER" id="PTHR43151:SF1">
    <property type="entry name" value="SSR2333 PROTEIN"/>
    <property type="match status" value="1"/>
</dbReference>
<accession>A0A811TA13</accession>
<proteinExistence type="predicted"/>
<dbReference type="SUPFAM" id="SSF50037">
    <property type="entry name" value="C-terminal domain of transcriptional repressors"/>
    <property type="match status" value="1"/>
</dbReference>
<gene>
    <name evidence="3" type="ORF">ANIMEMIM_00195</name>
</gene>
<dbReference type="InterPro" id="IPR008988">
    <property type="entry name" value="Transcriptional_repressor_C"/>
</dbReference>
<dbReference type="Pfam" id="PF04023">
    <property type="entry name" value="FeoA"/>
    <property type="match status" value="1"/>
</dbReference>
<name>A0A811TA13_9EURY</name>
<evidence type="ECO:0000256" key="1">
    <source>
        <dbReference type="ARBA" id="ARBA00023004"/>
    </source>
</evidence>
<dbReference type="Gene3D" id="2.30.30.90">
    <property type="match status" value="1"/>
</dbReference>
<comment type="caution">
    <text evidence="3">The sequence shown here is derived from an EMBL/GenBank/DDBJ whole genome shotgun (WGS) entry which is preliminary data.</text>
</comment>
<feature type="domain" description="Ferrous iron transporter FeoA-like" evidence="2">
    <location>
        <begin position="3"/>
        <end position="73"/>
    </location>
</feature>
<dbReference type="InterPro" id="IPR053184">
    <property type="entry name" value="FeoA-like"/>
</dbReference>
<evidence type="ECO:0000313" key="4">
    <source>
        <dbReference type="Proteomes" id="UP000637195"/>
    </source>
</evidence>
<dbReference type="InterPro" id="IPR007167">
    <property type="entry name" value="Fe-transptr_FeoA-like"/>
</dbReference>
<dbReference type="Proteomes" id="UP000637195">
    <property type="component" value="Unassembled WGS sequence"/>
</dbReference>